<organism evidence="3 4">
    <name type="scientific">Flintibacter hominis</name>
    <dbReference type="NCBI Taxonomy" id="2763048"/>
    <lineage>
        <taxon>Bacteria</taxon>
        <taxon>Bacillati</taxon>
        <taxon>Bacillota</taxon>
        <taxon>Clostridia</taxon>
        <taxon>Eubacteriales</taxon>
        <taxon>Flintibacter</taxon>
    </lineage>
</organism>
<dbReference type="Proteomes" id="UP000628736">
    <property type="component" value="Unassembled WGS sequence"/>
</dbReference>
<reference evidence="3" key="1">
    <citation type="submission" date="2020-08" db="EMBL/GenBank/DDBJ databases">
        <title>Genome public.</title>
        <authorList>
            <person name="Liu C."/>
            <person name="Sun Q."/>
        </authorList>
    </citation>
    <scope>NUCLEOTIDE SEQUENCE</scope>
    <source>
        <strain evidence="3">NSJ-23</strain>
    </source>
</reference>
<dbReference type="PROSITE" id="PS51272">
    <property type="entry name" value="SLH"/>
    <property type="match status" value="1"/>
</dbReference>
<name>A0A8J6J1J1_9FIRM</name>
<dbReference type="RefSeq" id="WP_147570609.1">
    <property type="nucleotide sequence ID" value="NZ_JACOPO010000004.1"/>
</dbReference>
<dbReference type="InterPro" id="IPR001119">
    <property type="entry name" value="SLH_dom"/>
</dbReference>
<keyword evidence="1" id="KW-0677">Repeat</keyword>
<proteinExistence type="predicted"/>
<evidence type="ECO:0000313" key="4">
    <source>
        <dbReference type="Proteomes" id="UP000628736"/>
    </source>
</evidence>
<dbReference type="AlphaFoldDB" id="A0A8J6J1J1"/>
<dbReference type="GO" id="GO:0008745">
    <property type="term" value="F:N-acetylmuramoyl-L-alanine amidase activity"/>
    <property type="evidence" value="ECO:0007669"/>
    <property type="project" value="InterPro"/>
</dbReference>
<accession>A0A8J6J1J1</accession>
<keyword evidence="4" id="KW-1185">Reference proteome</keyword>
<dbReference type="Pfam" id="PF01510">
    <property type="entry name" value="Amidase_2"/>
    <property type="match status" value="1"/>
</dbReference>
<gene>
    <name evidence="3" type="ORF">H8S11_07040</name>
</gene>
<protein>
    <submittedName>
        <fullName evidence="3">N-acetylmuramoyl-L-alanine amidase</fullName>
    </submittedName>
</protein>
<evidence type="ECO:0000313" key="3">
    <source>
        <dbReference type="EMBL" id="MBC5722564.1"/>
    </source>
</evidence>
<evidence type="ECO:0000256" key="1">
    <source>
        <dbReference type="ARBA" id="ARBA00022737"/>
    </source>
</evidence>
<dbReference type="CDD" id="cd06583">
    <property type="entry name" value="PGRP"/>
    <property type="match status" value="1"/>
</dbReference>
<dbReference type="EMBL" id="JACOPO010000004">
    <property type="protein sequence ID" value="MBC5722564.1"/>
    <property type="molecule type" value="Genomic_DNA"/>
</dbReference>
<feature type="domain" description="SLH" evidence="2">
    <location>
        <begin position="211"/>
        <end position="274"/>
    </location>
</feature>
<dbReference type="Gene3D" id="3.40.80.10">
    <property type="entry name" value="Peptidoglycan recognition protein-like"/>
    <property type="match status" value="1"/>
</dbReference>
<comment type="caution">
    <text evidence="3">The sequence shown here is derived from an EMBL/GenBank/DDBJ whole genome shotgun (WGS) entry which is preliminary data.</text>
</comment>
<dbReference type="InterPro" id="IPR036505">
    <property type="entry name" value="Amidase/PGRP_sf"/>
</dbReference>
<dbReference type="GO" id="GO:0009253">
    <property type="term" value="P:peptidoglycan catabolic process"/>
    <property type="evidence" value="ECO:0007669"/>
    <property type="project" value="InterPro"/>
</dbReference>
<dbReference type="SMART" id="SM00644">
    <property type="entry name" value="Ami_2"/>
    <property type="match status" value="1"/>
</dbReference>
<dbReference type="InterPro" id="IPR002502">
    <property type="entry name" value="Amidase_domain"/>
</dbReference>
<evidence type="ECO:0000259" key="2">
    <source>
        <dbReference type="PROSITE" id="PS51272"/>
    </source>
</evidence>
<sequence length="277" mass="31273">MELDLTQQFLTENDCYQAGRTIVPKGIMVHSTGVAQPDPEVFIRRWNKPGVEKCVHAFVARDRAIQTLPWIIRGWHAGTGTSGRSANNTHISFECCEPAGHTYRGDEMVGYDVAANQAYFDDIYHNAVQLTALLCRQYSLDPLEPGVVICHAEGYDLGIASQHGDVLQWWPKHGVTMDQFRQDVAEAMLTDGEHEEEPMTQEQFDRMMDAYLAKRARWSPSDWSAQARKWAEESGIVAGDGEGNQRYQSFTTREETVQMLYRLDQIWSGAGGQPEAE</sequence>
<dbReference type="SUPFAM" id="SSF55846">
    <property type="entry name" value="N-acetylmuramoyl-L-alanine amidase-like"/>
    <property type="match status" value="1"/>
</dbReference>